<comment type="caution">
    <text evidence="5">The sequence shown here is derived from an EMBL/GenBank/DDBJ whole genome shotgun (WGS) entry which is preliminary data.</text>
</comment>
<feature type="active site" evidence="1">
    <location>
        <position position="175"/>
    </location>
</feature>
<proteinExistence type="predicted"/>
<dbReference type="PATRIC" id="fig|1618445.3.peg.1172"/>
<dbReference type="Pfam" id="PF02661">
    <property type="entry name" value="Fic"/>
    <property type="match status" value="1"/>
</dbReference>
<dbReference type="InterPro" id="IPR003812">
    <property type="entry name" value="Fido"/>
</dbReference>
<dbReference type="InterPro" id="IPR040198">
    <property type="entry name" value="Fido_containing"/>
</dbReference>
<feature type="binding site" evidence="2">
    <location>
        <begin position="179"/>
        <end position="186"/>
    </location>
    <ligand>
        <name>ATP</name>
        <dbReference type="ChEBI" id="CHEBI:30616"/>
    </ligand>
</feature>
<dbReference type="EMBL" id="LCOY01000059">
    <property type="protein sequence ID" value="KKU86276.1"/>
    <property type="molecule type" value="Genomic_DNA"/>
</dbReference>
<gene>
    <name evidence="5" type="ORF">UY16_C0059G0011</name>
</gene>
<dbReference type="GO" id="GO:0005524">
    <property type="term" value="F:ATP binding"/>
    <property type="evidence" value="ECO:0007669"/>
    <property type="project" value="UniProtKB-KW"/>
</dbReference>
<evidence type="ECO:0000313" key="5">
    <source>
        <dbReference type="EMBL" id="KKU86276.1"/>
    </source>
</evidence>
<evidence type="ECO:0000256" key="3">
    <source>
        <dbReference type="PIRSR" id="PIRSR640198-3"/>
    </source>
</evidence>
<evidence type="ECO:0000256" key="1">
    <source>
        <dbReference type="PIRSR" id="PIRSR640198-1"/>
    </source>
</evidence>
<dbReference type="Gene3D" id="1.10.3290.10">
    <property type="entry name" value="Fido-like domain"/>
    <property type="match status" value="1"/>
</dbReference>
<dbReference type="AlphaFoldDB" id="A0A0G1TWS5"/>
<dbReference type="Proteomes" id="UP000034739">
    <property type="component" value="Unassembled WGS sequence"/>
</dbReference>
<organism evidence="5 6">
    <name type="scientific">Candidatus Gottesmanbacteria bacterium GW2011_GWA2_47_9</name>
    <dbReference type="NCBI Taxonomy" id="1618445"/>
    <lineage>
        <taxon>Bacteria</taxon>
        <taxon>Candidatus Gottesmaniibacteriota</taxon>
    </lineage>
</organism>
<keyword evidence="2" id="KW-0067">ATP-binding</keyword>
<evidence type="ECO:0000313" key="6">
    <source>
        <dbReference type="Proteomes" id="UP000034739"/>
    </source>
</evidence>
<name>A0A0G1TWS5_9BACT</name>
<keyword evidence="2" id="KW-0547">Nucleotide-binding</keyword>
<sequence>MAVHSLVKDRIQRLKELYDRLCAGKESLLTLMDETELPENVYNSNAIENSTLTLKETEQILLDLEVSRRVTVREVFEAKNLGRVISYKRNTSQTEELSIERILFLHKMLLSGINDEIAGRFRKENEYVRVGMFIAPPPEHIQLRMNELLIAYTSDVSSYFLEKIAKFHLEFETIHPFNDGNGRLGRVLINYQLLRLGFPRIIIRQKEKHIYYRGFEIYRNNKKTTVMDHVLALALTESLHKRITYVQGKSIVPLSEYVRRKQMKAPAVFNAARRQTIPAFREKGVWKIGLD</sequence>
<feature type="site" description="Important for autoinhibition of adenylyltransferase activity" evidence="3">
    <location>
        <position position="48"/>
    </location>
</feature>
<protein>
    <recommendedName>
        <fullName evidence="4">Fido domain-containing protein</fullName>
    </recommendedName>
</protein>
<reference evidence="5 6" key="1">
    <citation type="journal article" date="2015" name="Nature">
        <title>rRNA introns, odd ribosomes, and small enigmatic genomes across a large radiation of phyla.</title>
        <authorList>
            <person name="Brown C.T."/>
            <person name="Hug L.A."/>
            <person name="Thomas B.C."/>
            <person name="Sharon I."/>
            <person name="Castelle C.J."/>
            <person name="Singh A."/>
            <person name="Wilkins M.J."/>
            <person name="Williams K.H."/>
            <person name="Banfield J.F."/>
        </authorList>
    </citation>
    <scope>NUCLEOTIDE SEQUENCE [LARGE SCALE GENOMIC DNA]</scope>
</reference>
<dbReference type="PROSITE" id="PS51459">
    <property type="entry name" value="FIDO"/>
    <property type="match status" value="1"/>
</dbReference>
<accession>A0A0G1TWS5</accession>
<evidence type="ECO:0000259" key="4">
    <source>
        <dbReference type="PROSITE" id="PS51459"/>
    </source>
</evidence>
<dbReference type="PANTHER" id="PTHR13504:SF38">
    <property type="entry name" value="FIDO DOMAIN-CONTAINING PROTEIN"/>
    <property type="match status" value="1"/>
</dbReference>
<feature type="binding site" evidence="2">
    <location>
        <begin position="211"/>
        <end position="212"/>
    </location>
    <ligand>
        <name>ATP</name>
        <dbReference type="ChEBI" id="CHEBI:30616"/>
    </ligand>
</feature>
<dbReference type="PANTHER" id="PTHR13504">
    <property type="entry name" value="FIDO DOMAIN-CONTAINING PROTEIN DDB_G0283145"/>
    <property type="match status" value="1"/>
</dbReference>
<feature type="domain" description="Fido" evidence="4">
    <location>
        <begin position="97"/>
        <end position="236"/>
    </location>
</feature>
<dbReference type="InterPro" id="IPR036597">
    <property type="entry name" value="Fido-like_dom_sf"/>
</dbReference>
<evidence type="ECO:0000256" key="2">
    <source>
        <dbReference type="PIRSR" id="PIRSR640198-2"/>
    </source>
</evidence>
<dbReference type="SUPFAM" id="SSF140931">
    <property type="entry name" value="Fic-like"/>
    <property type="match status" value="1"/>
</dbReference>